<dbReference type="Proteomes" id="UP000254400">
    <property type="component" value="Unassembled WGS sequence"/>
</dbReference>
<dbReference type="AlphaFoldDB" id="A0A378Y2T7"/>
<organism evidence="1 2">
    <name type="scientific">Paenibacillus polymyxa</name>
    <name type="common">Bacillus polymyxa</name>
    <dbReference type="NCBI Taxonomy" id="1406"/>
    <lineage>
        <taxon>Bacteria</taxon>
        <taxon>Bacillati</taxon>
        <taxon>Bacillota</taxon>
        <taxon>Bacilli</taxon>
        <taxon>Bacillales</taxon>
        <taxon>Paenibacillaceae</taxon>
        <taxon>Paenibacillus</taxon>
    </lineage>
</organism>
<gene>
    <name evidence="1" type="ORF">NCTC10343_04493</name>
</gene>
<protein>
    <submittedName>
        <fullName evidence="1">Uncharacterized protein</fullName>
    </submittedName>
</protein>
<dbReference type="EMBL" id="UGSC01000001">
    <property type="protein sequence ID" value="SUA71586.1"/>
    <property type="molecule type" value="Genomic_DNA"/>
</dbReference>
<evidence type="ECO:0000313" key="1">
    <source>
        <dbReference type="EMBL" id="SUA71586.1"/>
    </source>
</evidence>
<proteinExistence type="predicted"/>
<accession>A0A378Y2T7</accession>
<sequence length="62" mass="7270">MPYVKTRDLEMYYEKMGVGDPVIFLHSHYSRGILAFSSQLLDFSAKVYMLFSRPSGTWQNEM</sequence>
<name>A0A378Y2T7_PAEPO</name>
<reference evidence="1 2" key="1">
    <citation type="submission" date="2018-06" db="EMBL/GenBank/DDBJ databases">
        <authorList>
            <consortium name="Pathogen Informatics"/>
            <person name="Doyle S."/>
        </authorList>
    </citation>
    <scope>NUCLEOTIDE SEQUENCE [LARGE SCALE GENOMIC DNA]</scope>
    <source>
        <strain evidence="1 2">NCTC10343</strain>
    </source>
</reference>
<evidence type="ECO:0000313" key="2">
    <source>
        <dbReference type="Proteomes" id="UP000254400"/>
    </source>
</evidence>